<dbReference type="AlphaFoldDB" id="A0A2N3LQB4"/>
<evidence type="ECO:0000256" key="1">
    <source>
        <dbReference type="SAM" id="Phobius"/>
    </source>
</evidence>
<keyword evidence="4" id="KW-1185">Reference proteome</keyword>
<feature type="domain" description="DUF3899" evidence="2">
    <location>
        <begin position="43"/>
        <end position="116"/>
    </location>
</feature>
<evidence type="ECO:0000259" key="2">
    <source>
        <dbReference type="Pfam" id="PF13038"/>
    </source>
</evidence>
<evidence type="ECO:0000313" key="3">
    <source>
        <dbReference type="EMBL" id="PKR86759.1"/>
    </source>
</evidence>
<keyword evidence="1" id="KW-0472">Membrane</keyword>
<feature type="transmembrane region" description="Helical" evidence="1">
    <location>
        <begin position="39"/>
        <end position="63"/>
    </location>
</feature>
<proteinExistence type="predicted"/>
<feature type="transmembrane region" description="Helical" evidence="1">
    <location>
        <begin position="15"/>
        <end position="32"/>
    </location>
</feature>
<dbReference type="Proteomes" id="UP000233440">
    <property type="component" value="Unassembled WGS sequence"/>
</dbReference>
<dbReference type="InterPro" id="IPR025007">
    <property type="entry name" value="DUF3899"/>
</dbReference>
<evidence type="ECO:0000313" key="4">
    <source>
        <dbReference type="Proteomes" id="UP000233440"/>
    </source>
</evidence>
<comment type="caution">
    <text evidence="3">The sequence shown here is derived from an EMBL/GenBank/DDBJ whole genome shotgun (WGS) entry which is preliminary data.</text>
</comment>
<reference evidence="3 4" key="1">
    <citation type="submission" date="2017-11" db="EMBL/GenBank/DDBJ databases">
        <title>Bacillus camelliae sp. nov., isolated from pu'er tea.</title>
        <authorList>
            <person name="Niu L."/>
        </authorList>
    </citation>
    <scope>NUCLEOTIDE SEQUENCE [LARGE SCALE GENOMIC DNA]</scope>
    <source>
        <strain evidence="3 4">7578-1</strain>
    </source>
</reference>
<keyword evidence="1" id="KW-0812">Transmembrane</keyword>
<organism evidence="3 4">
    <name type="scientific">Heyndrickxia camelliae</name>
    <dbReference type="NCBI Taxonomy" id="1707093"/>
    <lineage>
        <taxon>Bacteria</taxon>
        <taxon>Bacillati</taxon>
        <taxon>Bacillota</taxon>
        <taxon>Bacilli</taxon>
        <taxon>Bacillales</taxon>
        <taxon>Bacillaceae</taxon>
        <taxon>Heyndrickxia</taxon>
    </lineage>
</organism>
<feature type="transmembrane region" description="Helical" evidence="1">
    <location>
        <begin position="103"/>
        <end position="125"/>
    </location>
</feature>
<dbReference type="EMBL" id="PIQO01000001">
    <property type="protein sequence ID" value="PKR86759.1"/>
    <property type="molecule type" value="Genomic_DNA"/>
</dbReference>
<gene>
    <name evidence="3" type="ORF">CWO92_01480</name>
</gene>
<name>A0A2N3LQB4_9BACI</name>
<keyword evidence="1" id="KW-1133">Transmembrane helix</keyword>
<accession>A0A2N3LQB4</accession>
<sequence>MLQPIIEVIFLIKKLIWWFFPSQILVFLISFIKYRSIGLVQYINISFIIGGILLFISIAIFLLNTGFFDVTVEGFRRVFNKNKLTKEELDDLRPVSEVITFNYLPMLINGLIMLFLMAFALILYYY</sequence>
<protein>
    <submittedName>
        <fullName evidence="3">DUF3899 domain-containing protein</fullName>
    </submittedName>
</protein>
<dbReference type="Pfam" id="PF13038">
    <property type="entry name" value="DUF3899"/>
    <property type="match status" value="1"/>
</dbReference>
<dbReference type="OrthoDB" id="2989943at2"/>